<dbReference type="InterPro" id="IPR050638">
    <property type="entry name" value="AA-Vitamin_Transporters"/>
</dbReference>
<dbReference type="PANTHER" id="PTHR32322">
    <property type="entry name" value="INNER MEMBRANE TRANSPORTER"/>
    <property type="match status" value="1"/>
</dbReference>
<feature type="transmembrane region" description="Helical" evidence="6">
    <location>
        <begin position="103"/>
        <end position="122"/>
    </location>
</feature>
<dbReference type="EMBL" id="JBHUIP010000003">
    <property type="protein sequence ID" value="MFD2261792.1"/>
    <property type="molecule type" value="Genomic_DNA"/>
</dbReference>
<evidence type="ECO:0000256" key="1">
    <source>
        <dbReference type="ARBA" id="ARBA00004141"/>
    </source>
</evidence>
<dbReference type="InterPro" id="IPR000620">
    <property type="entry name" value="EamA_dom"/>
</dbReference>
<accession>A0ABW5DLE0</accession>
<feature type="transmembrane region" description="Helical" evidence="6">
    <location>
        <begin position="281"/>
        <end position="300"/>
    </location>
</feature>
<dbReference type="RefSeq" id="WP_379874707.1">
    <property type="nucleotide sequence ID" value="NZ_JBHUIP010000003.1"/>
</dbReference>
<sequence>MSSQTTAAGPADTALTMKSLAAMLLLAVMWGLSIPVTKLGLVTMPPLTLTALRFAIALPILLFLIIGRQRMPLRALPRVAGLGILGIGVGQVTQTLGVVGTSASIGTIISAAIPMFVVLFAALRLKQSISPRQLLGLVTAFAGIAIVASGNGSGASALQTSLSGAVLLLISALAVAFYYVWSVELTELYGTATVAAWSTLFGFLALMPWTAWEISHSQFEITVEAVASAAYLGVIVTAAGLFLWLKLLRTVPARTAASVQYLQPVVGVIASSLMFGDSLGLFFILGVMLVLVGLALTMAARRNSGA</sequence>
<feature type="transmembrane region" description="Helical" evidence="6">
    <location>
        <begin position="79"/>
        <end position="97"/>
    </location>
</feature>
<feature type="transmembrane region" description="Helical" evidence="6">
    <location>
        <begin position="162"/>
        <end position="181"/>
    </location>
</feature>
<dbReference type="SUPFAM" id="SSF103481">
    <property type="entry name" value="Multidrug resistance efflux transporter EmrE"/>
    <property type="match status" value="2"/>
</dbReference>
<protein>
    <submittedName>
        <fullName evidence="8">DMT family transporter</fullName>
    </submittedName>
</protein>
<evidence type="ECO:0000259" key="7">
    <source>
        <dbReference type="Pfam" id="PF00892"/>
    </source>
</evidence>
<evidence type="ECO:0000256" key="2">
    <source>
        <dbReference type="ARBA" id="ARBA00007362"/>
    </source>
</evidence>
<reference evidence="9" key="1">
    <citation type="journal article" date="2019" name="Int. J. Syst. Evol. Microbiol.">
        <title>The Global Catalogue of Microorganisms (GCM) 10K type strain sequencing project: providing services to taxonomists for standard genome sequencing and annotation.</title>
        <authorList>
            <consortium name="The Broad Institute Genomics Platform"/>
            <consortium name="The Broad Institute Genome Sequencing Center for Infectious Disease"/>
            <person name="Wu L."/>
            <person name="Ma J."/>
        </authorList>
    </citation>
    <scope>NUCLEOTIDE SEQUENCE [LARGE SCALE GENOMIC DNA]</scope>
    <source>
        <strain evidence="9">CGMCC 1.19062</strain>
    </source>
</reference>
<keyword evidence="4 6" id="KW-1133">Transmembrane helix</keyword>
<organism evidence="8 9">
    <name type="scientific">Lacibacterium aquatile</name>
    <dbReference type="NCBI Taxonomy" id="1168082"/>
    <lineage>
        <taxon>Bacteria</taxon>
        <taxon>Pseudomonadati</taxon>
        <taxon>Pseudomonadota</taxon>
        <taxon>Alphaproteobacteria</taxon>
        <taxon>Rhodospirillales</taxon>
        <taxon>Rhodospirillaceae</taxon>
    </lineage>
</organism>
<dbReference type="Pfam" id="PF00892">
    <property type="entry name" value="EamA"/>
    <property type="match status" value="2"/>
</dbReference>
<evidence type="ECO:0000256" key="3">
    <source>
        <dbReference type="ARBA" id="ARBA00022692"/>
    </source>
</evidence>
<keyword evidence="5 6" id="KW-0472">Membrane</keyword>
<comment type="caution">
    <text evidence="8">The sequence shown here is derived from an EMBL/GenBank/DDBJ whole genome shotgun (WGS) entry which is preliminary data.</text>
</comment>
<gene>
    <name evidence="8" type="ORF">ACFSM5_02765</name>
</gene>
<comment type="subcellular location">
    <subcellularLocation>
        <location evidence="1">Membrane</location>
        <topology evidence="1">Multi-pass membrane protein</topology>
    </subcellularLocation>
</comment>
<evidence type="ECO:0000256" key="5">
    <source>
        <dbReference type="ARBA" id="ARBA00023136"/>
    </source>
</evidence>
<evidence type="ECO:0000313" key="9">
    <source>
        <dbReference type="Proteomes" id="UP001597295"/>
    </source>
</evidence>
<name>A0ABW5DLE0_9PROT</name>
<feature type="transmembrane region" description="Helical" evidence="6">
    <location>
        <begin position="221"/>
        <end position="245"/>
    </location>
</feature>
<dbReference type="InterPro" id="IPR037185">
    <property type="entry name" value="EmrE-like"/>
</dbReference>
<evidence type="ECO:0000313" key="8">
    <source>
        <dbReference type="EMBL" id="MFD2261792.1"/>
    </source>
</evidence>
<feature type="domain" description="EamA" evidence="7">
    <location>
        <begin position="20"/>
        <end position="147"/>
    </location>
</feature>
<feature type="transmembrane region" description="Helical" evidence="6">
    <location>
        <begin position="188"/>
        <end position="209"/>
    </location>
</feature>
<evidence type="ECO:0000256" key="4">
    <source>
        <dbReference type="ARBA" id="ARBA00022989"/>
    </source>
</evidence>
<comment type="similarity">
    <text evidence="2">Belongs to the EamA transporter family.</text>
</comment>
<dbReference type="Proteomes" id="UP001597295">
    <property type="component" value="Unassembled WGS sequence"/>
</dbReference>
<feature type="transmembrane region" description="Helical" evidence="6">
    <location>
        <begin position="134"/>
        <end position="150"/>
    </location>
</feature>
<feature type="domain" description="EamA" evidence="7">
    <location>
        <begin position="163"/>
        <end position="298"/>
    </location>
</feature>
<keyword evidence="3 6" id="KW-0812">Transmembrane</keyword>
<evidence type="ECO:0000256" key="6">
    <source>
        <dbReference type="SAM" id="Phobius"/>
    </source>
</evidence>
<proteinExistence type="inferred from homology"/>
<keyword evidence="9" id="KW-1185">Reference proteome</keyword>
<dbReference type="PANTHER" id="PTHR32322:SF2">
    <property type="entry name" value="EAMA DOMAIN-CONTAINING PROTEIN"/>
    <property type="match status" value="1"/>
</dbReference>
<feature type="transmembrane region" description="Helical" evidence="6">
    <location>
        <begin position="20"/>
        <end position="41"/>
    </location>
</feature>
<feature type="transmembrane region" description="Helical" evidence="6">
    <location>
        <begin position="47"/>
        <end position="67"/>
    </location>
</feature>